<dbReference type="SUPFAM" id="SSF55729">
    <property type="entry name" value="Acyl-CoA N-acyltransferases (Nat)"/>
    <property type="match status" value="1"/>
</dbReference>
<proteinExistence type="predicted"/>
<dbReference type="CDD" id="cd04301">
    <property type="entry name" value="NAT_SF"/>
    <property type="match status" value="1"/>
</dbReference>
<dbReference type="PANTHER" id="PTHR43800">
    <property type="entry name" value="PEPTIDYL-LYSINE N-ACETYLTRANSFERASE YJAB"/>
    <property type="match status" value="1"/>
</dbReference>
<dbReference type="InterPro" id="IPR000182">
    <property type="entry name" value="GNAT_dom"/>
</dbReference>
<dbReference type="AlphaFoldDB" id="A0A921DS65"/>
<dbReference type="InterPro" id="IPR016181">
    <property type="entry name" value="Acyl_CoA_acyltransferase"/>
</dbReference>
<keyword evidence="1 4" id="KW-0808">Transferase</keyword>
<organism evidence="4 5">
    <name type="scientific">Mailhella massiliensis</name>
    <dbReference type="NCBI Taxonomy" id="1903261"/>
    <lineage>
        <taxon>Bacteria</taxon>
        <taxon>Pseudomonadati</taxon>
        <taxon>Thermodesulfobacteriota</taxon>
        <taxon>Desulfovibrionia</taxon>
        <taxon>Desulfovibrionales</taxon>
        <taxon>Desulfovibrionaceae</taxon>
        <taxon>Mailhella</taxon>
    </lineage>
</organism>
<dbReference type="GO" id="GO:0016747">
    <property type="term" value="F:acyltransferase activity, transferring groups other than amino-acyl groups"/>
    <property type="evidence" value="ECO:0007669"/>
    <property type="project" value="InterPro"/>
</dbReference>
<comment type="caution">
    <text evidence="4">The sequence shown here is derived from an EMBL/GenBank/DDBJ whole genome shotgun (WGS) entry which is preliminary data.</text>
</comment>
<accession>A0A921DS65</accession>
<keyword evidence="2 4" id="KW-0012">Acyltransferase</keyword>
<dbReference type="Pfam" id="PF13673">
    <property type="entry name" value="Acetyltransf_10"/>
    <property type="match status" value="1"/>
</dbReference>
<evidence type="ECO:0000256" key="1">
    <source>
        <dbReference type="ARBA" id="ARBA00022679"/>
    </source>
</evidence>
<reference evidence="4" key="1">
    <citation type="journal article" date="2021" name="PeerJ">
        <title>Extensive microbial diversity within the chicken gut microbiome revealed by metagenomics and culture.</title>
        <authorList>
            <person name="Gilroy R."/>
            <person name="Ravi A."/>
            <person name="Getino M."/>
            <person name="Pursley I."/>
            <person name="Horton D.L."/>
            <person name="Alikhan N.F."/>
            <person name="Baker D."/>
            <person name="Gharbi K."/>
            <person name="Hall N."/>
            <person name="Watson M."/>
            <person name="Adriaenssens E.M."/>
            <person name="Foster-Nyarko E."/>
            <person name="Jarju S."/>
            <person name="Secka A."/>
            <person name="Antonio M."/>
            <person name="Oren A."/>
            <person name="Chaudhuri R.R."/>
            <person name="La Ragione R."/>
            <person name="Hildebrand F."/>
            <person name="Pallen M.J."/>
        </authorList>
    </citation>
    <scope>NUCLEOTIDE SEQUENCE</scope>
    <source>
        <strain evidence="4">ChiGjej2B2-19336</strain>
    </source>
</reference>
<dbReference type="PANTHER" id="PTHR43800:SF1">
    <property type="entry name" value="PEPTIDYL-LYSINE N-ACETYLTRANSFERASE YJAB"/>
    <property type="match status" value="1"/>
</dbReference>
<protein>
    <submittedName>
        <fullName evidence="4">GNAT family N-acetyltransferase</fullName>
        <ecNumber evidence="4">2.3.1.-</ecNumber>
    </submittedName>
</protein>
<evidence type="ECO:0000259" key="3">
    <source>
        <dbReference type="PROSITE" id="PS51186"/>
    </source>
</evidence>
<reference evidence="4" key="2">
    <citation type="submission" date="2021-09" db="EMBL/GenBank/DDBJ databases">
        <authorList>
            <person name="Gilroy R."/>
        </authorList>
    </citation>
    <scope>NUCLEOTIDE SEQUENCE</scope>
    <source>
        <strain evidence="4">ChiGjej2B2-19336</strain>
    </source>
</reference>
<dbReference type="RefSeq" id="WP_304123860.1">
    <property type="nucleotide sequence ID" value="NZ_DYZA01000233.1"/>
</dbReference>
<gene>
    <name evidence="4" type="ORF">K8W16_11340</name>
</gene>
<evidence type="ECO:0000256" key="2">
    <source>
        <dbReference type="ARBA" id="ARBA00023315"/>
    </source>
</evidence>
<dbReference type="Gene3D" id="3.40.630.30">
    <property type="match status" value="1"/>
</dbReference>
<evidence type="ECO:0000313" key="4">
    <source>
        <dbReference type="EMBL" id="HJD98224.1"/>
    </source>
</evidence>
<feature type="domain" description="N-acetyltransferase" evidence="3">
    <location>
        <begin position="1"/>
        <end position="146"/>
    </location>
</feature>
<name>A0A921DS65_9BACT</name>
<dbReference type="EMBL" id="DYZA01000233">
    <property type="protein sequence ID" value="HJD98224.1"/>
    <property type="molecule type" value="Genomic_DNA"/>
</dbReference>
<sequence>MNIEEVKLRSKALVEELVPVWESSVRATHGFLSPADIDMLRPLVRDALNKVPHLFIVREKEHAAGFLGMDGQSIDMLFVDASFRGKGLGGALMRFALKRGARFVDVNEQNPEALSFYLHMGFSVMGRDEKDGLNLPFPILHLCLNV</sequence>
<evidence type="ECO:0000313" key="5">
    <source>
        <dbReference type="Proteomes" id="UP000698963"/>
    </source>
</evidence>
<dbReference type="Proteomes" id="UP000698963">
    <property type="component" value="Unassembled WGS sequence"/>
</dbReference>
<dbReference type="EC" id="2.3.1.-" evidence="4"/>
<dbReference type="PROSITE" id="PS51186">
    <property type="entry name" value="GNAT"/>
    <property type="match status" value="1"/>
</dbReference>